<keyword evidence="3" id="KW-1185">Reference proteome</keyword>
<dbReference type="PANTHER" id="PTHR42087:SF2">
    <property type="match status" value="1"/>
</dbReference>
<evidence type="ECO:0000256" key="1">
    <source>
        <dbReference type="SAM" id="MobiDB-lite"/>
    </source>
</evidence>
<sequence>MSLSMQDATGRDSWANTTPHMNLHDPRSREQLDPPSESYFFAGAERPSEKHEPNPDLHNPDMIGIEPNLIPTTSSENLDPNHLDTTGWYSHYNHCVQYFVDTSQHTPTVQAIASFVNIRLPCQRPEARSQDSQSSSPAGQQPSSIQISLRPYVRRLIATAQDTPLIMGAFFGPDWPAGVGVIHKQERLNYLFTAKSCGWAKTKVAYDILPEEQTPFLRPLRDPDEEELRAAEARWSEWLAMEDWMVGARSPW</sequence>
<gene>
    <name evidence="2" type="ORF">PDE_01652</name>
</gene>
<evidence type="ECO:0000313" key="2">
    <source>
        <dbReference type="EMBL" id="EPS26714.1"/>
    </source>
</evidence>
<feature type="region of interest" description="Disordered" evidence="1">
    <location>
        <begin position="1"/>
        <end position="40"/>
    </location>
</feature>
<dbReference type="AlphaFoldDB" id="S7Z929"/>
<evidence type="ECO:0000313" key="3">
    <source>
        <dbReference type="Proteomes" id="UP000019376"/>
    </source>
</evidence>
<name>S7Z929_PENO1</name>
<accession>S7Z929</accession>
<dbReference type="OrthoDB" id="5335812at2759"/>
<feature type="compositionally biased region" description="Low complexity" evidence="1">
    <location>
        <begin position="130"/>
        <end position="144"/>
    </location>
</feature>
<dbReference type="HOGENOM" id="CLU_079969_2_1_1"/>
<organism evidence="2 3">
    <name type="scientific">Penicillium oxalicum (strain 114-2 / CGMCC 5302)</name>
    <name type="common">Penicillium decumbens</name>
    <dbReference type="NCBI Taxonomy" id="933388"/>
    <lineage>
        <taxon>Eukaryota</taxon>
        <taxon>Fungi</taxon>
        <taxon>Dikarya</taxon>
        <taxon>Ascomycota</taxon>
        <taxon>Pezizomycotina</taxon>
        <taxon>Eurotiomycetes</taxon>
        <taxon>Eurotiomycetidae</taxon>
        <taxon>Eurotiales</taxon>
        <taxon>Aspergillaceae</taxon>
        <taxon>Penicillium</taxon>
    </lineage>
</organism>
<dbReference type="PhylomeDB" id="S7Z929"/>
<feature type="region of interest" description="Disordered" evidence="1">
    <location>
        <begin position="124"/>
        <end position="144"/>
    </location>
</feature>
<dbReference type="Proteomes" id="UP000019376">
    <property type="component" value="Unassembled WGS sequence"/>
</dbReference>
<dbReference type="PANTHER" id="PTHR42087">
    <property type="entry name" value="ILP IS AN APOPTOSIS INHIBITOR"/>
    <property type="match status" value="1"/>
</dbReference>
<feature type="compositionally biased region" description="Basic and acidic residues" evidence="1">
    <location>
        <begin position="22"/>
        <end position="32"/>
    </location>
</feature>
<dbReference type="EMBL" id="KB644409">
    <property type="protein sequence ID" value="EPS26714.1"/>
    <property type="molecule type" value="Genomic_DNA"/>
</dbReference>
<protein>
    <submittedName>
        <fullName evidence="2">Uncharacterized protein</fullName>
    </submittedName>
</protein>
<proteinExistence type="predicted"/>
<reference evidence="2 3" key="1">
    <citation type="journal article" date="2013" name="PLoS ONE">
        <title>Genomic and secretomic analyses reveal unique features of the lignocellulolytic enzyme system of Penicillium decumbens.</title>
        <authorList>
            <person name="Liu G."/>
            <person name="Zhang L."/>
            <person name="Wei X."/>
            <person name="Zou G."/>
            <person name="Qin Y."/>
            <person name="Ma L."/>
            <person name="Li J."/>
            <person name="Zheng H."/>
            <person name="Wang S."/>
            <person name="Wang C."/>
            <person name="Xun L."/>
            <person name="Zhao G.-P."/>
            <person name="Zhou Z."/>
            <person name="Qu Y."/>
        </authorList>
    </citation>
    <scope>NUCLEOTIDE SEQUENCE [LARGE SCALE GENOMIC DNA]</scope>
    <source>
        <strain evidence="3">114-2 / CGMCC 5302</strain>
    </source>
</reference>
<dbReference type="InterPro" id="IPR053267">
    <property type="entry name" value="Verrucosidin_biosynth-assoc"/>
</dbReference>
<dbReference type="eggNOG" id="ENOG502S2F8">
    <property type="taxonomic scope" value="Eukaryota"/>
</dbReference>